<dbReference type="RefSeq" id="WP_074488855.1">
    <property type="nucleotide sequence ID" value="NZ_FPAM01000002.1"/>
</dbReference>
<dbReference type="CDD" id="cd05400">
    <property type="entry name" value="NT_2-5OAS_ClassI-CCAase"/>
    <property type="match status" value="1"/>
</dbReference>
<reference evidence="3 4" key="1">
    <citation type="submission" date="2016-11" db="EMBL/GenBank/DDBJ databases">
        <title>Whole Genome Sequencing of Mucilaginibacter polytrichastri RG4-7(T) isolated from the moss sample.</title>
        <authorList>
            <person name="Li Y."/>
        </authorList>
    </citation>
    <scope>NUCLEOTIDE SEQUENCE [LARGE SCALE GENOMIC DNA]</scope>
    <source>
        <strain evidence="3 4">RG4-7</strain>
    </source>
</reference>
<feature type="domain" description="Adenylyl/Guanylyl and SMODS C-terminal sensor" evidence="2">
    <location>
        <begin position="320"/>
        <end position="445"/>
    </location>
</feature>
<evidence type="ECO:0000256" key="1">
    <source>
        <dbReference type="ARBA" id="ARBA00023118"/>
    </source>
</evidence>
<protein>
    <recommendedName>
        <fullName evidence="2">Adenylyl/Guanylyl and SMODS C-terminal sensor domain-containing protein</fullName>
    </recommendedName>
</protein>
<evidence type="ECO:0000259" key="2">
    <source>
        <dbReference type="Pfam" id="PF18134"/>
    </source>
</evidence>
<dbReference type="SUPFAM" id="SSF81301">
    <property type="entry name" value="Nucleotidyltransferase"/>
    <property type="match status" value="1"/>
</dbReference>
<dbReference type="GO" id="GO:0016779">
    <property type="term" value="F:nucleotidyltransferase activity"/>
    <property type="evidence" value="ECO:0007669"/>
    <property type="project" value="InterPro"/>
</dbReference>
<dbReference type="Proteomes" id="UP000186720">
    <property type="component" value="Unassembled WGS sequence"/>
</dbReference>
<comment type="caution">
    <text evidence="3">The sequence shown here is derived from an EMBL/GenBank/DDBJ whole genome shotgun (WGS) entry which is preliminary data.</text>
</comment>
<dbReference type="InterPro" id="IPR006116">
    <property type="entry name" value="NT_2-5OAS_ClassI-CCAase"/>
</dbReference>
<dbReference type="SMR" id="A0A1Q5ZWH1"/>
<evidence type="ECO:0000313" key="3">
    <source>
        <dbReference type="EMBL" id="OKS86121.1"/>
    </source>
</evidence>
<dbReference type="OrthoDB" id="1118920at2"/>
<dbReference type="InterPro" id="IPR043519">
    <property type="entry name" value="NT_sf"/>
</dbReference>
<keyword evidence="4" id="KW-1185">Reference proteome</keyword>
<keyword evidence="1" id="KW-0051">Antiviral defense</keyword>
<accession>A0A1Q5ZWH1</accession>
<dbReference type="STRING" id="1302689.RG47T_1571"/>
<dbReference type="Pfam" id="PF18134">
    <property type="entry name" value="AGS_C"/>
    <property type="match status" value="1"/>
</dbReference>
<name>A0A1Q5ZWH1_9SPHI</name>
<dbReference type="AlphaFoldDB" id="A0A1Q5ZWH1"/>
<sequence>MKLTNYFKNFLDNSVNLNATRITLLDERTETITTVLKNSELLKDNFLDVIPQGSYAHKTIIKPLRATDEFDADILLYLEEFADWEACDYVENVYQLFRNNSIYRDKVSRKTRCVTIDYANDFHIDVVPFLERHGNKYVTNRHKDNFELTDPEKYTEWLDERNRITKHHFVKVIRLVKYLRDYKRTFSIKSILLNTLLGEQVNDAALLENEDCYNDIPTTLYTVMKKLKKYVDDNYYMPTILDPGDTGENFGDRWDQAGWATFRTKMIYYSDKITEAYEETDLQKSLEKWQFIFGEDFKKPEAKAENQLQIANRGLVVYNNTEQQITDLGFPVRINPFYKVRLLGRVTKKQGFREYDLSTNGNKVGRSRNIAFSIRQCDVPQPYQVYWKTLNRGEEAIKINCVRGQISEGLATHNEPTSFRGNHFVECYIVKNGVCVAKDRQSVIII</sequence>
<dbReference type="Pfam" id="PF18144">
    <property type="entry name" value="SMODS"/>
    <property type="match status" value="1"/>
</dbReference>
<proteinExistence type="predicted"/>
<dbReference type="GO" id="GO:0051607">
    <property type="term" value="P:defense response to virus"/>
    <property type="evidence" value="ECO:0007669"/>
    <property type="project" value="UniProtKB-KW"/>
</dbReference>
<dbReference type="EMBL" id="MPPL01000001">
    <property type="protein sequence ID" value="OKS86121.1"/>
    <property type="molecule type" value="Genomic_DNA"/>
</dbReference>
<gene>
    <name evidence="3" type="ORF">RG47T_1571</name>
</gene>
<dbReference type="InterPro" id="IPR040511">
    <property type="entry name" value="AGS_C"/>
</dbReference>
<organism evidence="3 4">
    <name type="scientific">Mucilaginibacter polytrichastri</name>
    <dbReference type="NCBI Taxonomy" id="1302689"/>
    <lineage>
        <taxon>Bacteria</taxon>
        <taxon>Pseudomonadati</taxon>
        <taxon>Bacteroidota</taxon>
        <taxon>Sphingobacteriia</taxon>
        <taxon>Sphingobacteriales</taxon>
        <taxon>Sphingobacteriaceae</taxon>
        <taxon>Mucilaginibacter</taxon>
    </lineage>
</organism>
<evidence type="ECO:0000313" key="4">
    <source>
        <dbReference type="Proteomes" id="UP000186720"/>
    </source>
</evidence>
<dbReference type="Gene3D" id="3.30.460.10">
    <property type="entry name" value="Beta Polymerase, domain 2"/>
    <property type="match status" value="1"/>
</dbReference>